<evidence type="ECO:0000313" key="2">
    <source>
        <dbReference type="EMBL" id="ACR35822.1"/>
    </source>
</evidence>
<protein>
    <recommendedName>
        <fullName evidence="3">Transmembrane protein</fullName>
    </recommendedName>
</protein>
<name>C4J3S2_MAIZE</name>
<dbReference type="AlphaFoldDB" id="C4J3S2"/>
<reference evidence="2" key="1">
    <citation type="journal article" date="2009" name="PLoS Genet.">
        <title>Sequencing, mapping, and analysis of 27,455 maize full-length cDNAs.</title>
        <authorList>
            <person name="Soderlund C."/>
            <person name="Descour A."/>
            <person name="Kudrna D."/>
            <person name="Bomhoff M."/>
            <person name="Boyd L."/>
            <person name="Currie J."/>
            <person name="Angelova A."/>
            <person name="Collura K."/>
            <person name="Wissotski M."/>
            <person name="Ashley E."/>
            <person name="Morrow D."/>
            <person name="Fernandes J."/>
            <person name="Walbot V."/>
            <person name="Yu Y."/>
        </authorList>
    </citation>
    <scope>NUCLEOTIDE SEQUENCE</scope>
    <source>
        <strain evidence="2">B73</strain>
    </source>
</reference>
<keyword evidence="1" id="KW-0472">Membrane</keyword>
<dbReference type="EMBL" id="BT085469">
    <property type="protein sequence ID" value="ACR35822.1"/>
    <property type="molecule type" value="mRNA"/>
</dbReference>
<feature type="transmembrane region" description="Helical" evidence="1">
    <location>
        <begin position="83"/>
        <end position="105"/>
    </location>
</feature>
<sequence>MDMLRCCVNPSHQVRCCTCCYEPTIDSSLCLPLLDADVYLHVIVFVCTALRPLKLSAFWWAHRPIYAHQFTDDDITTVGVQKLHIVVLARSLSCIFFLLLVSLSLKEQGTRCLVLCLLLYLCVFFLLLSMAFHRSAG</sequence>
<accession>C4J3S2</accession>
<proteinExistence type="evidence at transcript level"/>
<evidence type="ECO:0008006" key="3">
    <source>
        <dbReference type="Google" id="ProtNLM"/>
    </source>
</evidence>
<evidence type="ECO:0000256" key="1">
    <source>
        <dbReference type="SAM" id="Phobius"/>
    </source>
</evidence>
<feature type="transmembrane region" description="Helical" evidence="1">
    <location>
        <begin position="112"/>
        <end position="132"/>
    </location>
</feature>
<keyword evidence="1" id="KW-1133">Transmembrane helix</keyword>
<organism evidence="2">
    <name type="scientific">Zea mays</name>
    <name type="common">Maize</name>
    <dbReference type="NCBI Taxonomy" id="4577"/>
    <lineage>
        <taxon>Eukaryota</taxon>
        <taxon>Viridiplantae</taxon>
        <taxon>Streptophyta</taxon>
        <taxon>Embryophyta</taxon>
        <taxon>Tracheophyta</taxon>
        <taxon>Spermatophyta</taxon>
        <taxon>Magnoliopsida</taxon>
        <taxon>Liliopsida</taxon>
        <taxon>Poales</taxon>
        <taxon>Poaceae</taxon>
        <taxon>PACMAD clade</taxon>
        <taxon>Panicoideae</taxon>
        <taxon>Andropogonodae</taxon>
        <taxon>Andropogoneae</taxon>
        <taxon>Tripsacinae</taxon>
        <taxon>Zea</taxon>
    </lineage>
</organism>
<keyword evidence="1" id="KW-0812">Transmembrane</keyword>